<dbReference type="GO" id="GO:0005634">
    <property type="term" value="C:nucleus"/>
    <property type="evidence" value="ECO:0007669"/>
    <property type="project" value="UniProtKB-SubCell"/>
</dbReference>
<feature type="non-terminal residue" evidence="9">
    <location>
        <position position="111"/>
    </location>
</feature>
<dbReference type="OrthoDB" id="10072647at2759"/>
<reference evidence="9 10" key="1">
    <citation type="submission" date="2020-02" db="EMBL/GenBank/DDBJ databases">
        <authorList>
            <person name="Ferguson B K."/>
        </authorList>
    </citation>
    <scope>NUCLEOTIDE SEQUENCE [LARGE SCALE GENOMIC DNA]</scope>
</reference>
<dbReference type="FunFam" id="3.30.160.60:FF:000624">
    <property type="entry name" value="zinc finger protein 697"/>
    <property type="match status" value="1"/>
</dbReference>
<dbReference type="InterPro" id="IPR013087">
    <property type="entry name" value="Znf_C2H2_type"/>
</dbReference>
<evidence type="ECO:0000256" key="1">
    <source>
        <dbReference type="ARBA" id="ARBA00004123"/>
    </source>
</evidence>
<dbReference type="SMART" id="SM00355">
    <property type="entry name" value="ZnF_C2H2"/>
    <property type="match status" value="3"/>
</dbReference>
<dbReference type="EMBL" id="CADCXU010019627">
    <property type="protein sequence ID" value="CAB0007837.1"/>
    <property type="molecule type" value="Genomic_DNA"/>
</dbReference>
<evidence type="ECO:0000259" key="8">
    <source>
        <dbReference type="PROSITE" id="PS50157"/>
    </source>
</evidence>
<keyword evidence="10" id="KW-1185">Reference proteome</keyword>
<keyword evidence="5" id="KW-0862">Zinc</keyword>
<dbReference type="FunFam" id="3.30.160.60:FF:000065">
    <property type="entry name" value="B-cell CLL/lymphoma 6, member B"/>
    <property type="match status" value="1"/>
</dbReference>
<keyword evidence="2" id="KW-0479">Metal-binding</keyword>
<keyword evidence="3" id="KW-0677">Repeat</keyword>
<dbReference type="PROSITE" id="PS50157">
    <property type="entry name" value="ZINC_FINGER_C2H2_2"/>
    <property type="match status" value="3"/>
</dbReference>
<evidence type="ECO:0000256" key="3">
    <source>
        <dbReference type="ARBA" id="ARBA00022737"/>
    </source>
</evidence>
<dbReference type="GO" id="GO:0000981">
    <property type="term" value="F:DNA-binding transcription factor activity, RNA polymerase II-specific"/>
    <property type="evidence" value="ECO:0007669"/>
    <property type="project" value="TreeGrafter"/>
</dbReference>
<feature type="domain" description="C2H2-type" evidence="8">
    <location>
        <begin position="5"/>
        <end position="32"/>
    </location>
</feature>
<dbReference type="GO" id="GO:0008270">
    <property type="term" value="F:zinc ion binding"/>
    <property type="evidence" value="ECO:0007669"/>
    <property type="project" value="UniProtKB-KW"/>
</dbReference>
<evidence type="ECO:0000313" key="10">
    <source>
        <dbReference type="Proteomes" id="UP000479000"/>
    </source>
</evidence>
<organism evidence="9 10">
    <name type="scientific">Nesidiocoris tenuis</name>
    <dbReference type="NCBI Taxonomy" id="355587"/>
    <lineage>
        <taxon>Eukaryota</taxon>
        <taxon>Metazoa</taxon>
        <taxon>Ecdysozoa</taxon>
        <taxon>Arthropoda</taxon>
        <taxon>Hexapoda</taxon>
        <taxon>Insecta</taxon>
        <taxon>Pterygota</taxon>
        <taxon>Neoptera</taxon>
        <taxon>Paraneoptera</taxon>
        <taxon>Hemiptera</taxon>
        <taxon>Heteroptera</taxon>
        <taxon>Panheteroptera</taxon>
        <taxon>Cimicomorpha</taxon>
        <taxon>Miridae</taxon>
        <taxon>Dicyphina</taxon>
        <taxon>Nesidiocoris</taxon>
    </lineage>
</organism>
<dbReference type="PANTHER" id="PTHR24394">
    <property type="entry name" value="ZINC FINGER PROTEIN"/>
    <property type="match status" value="1"/>
</dbReference>
<dbReference type="PANTHER" id="PTHR24394:SF29">
    <property type="entry name" value="MYONEURIN"/>
    <property type="match status" value="1"/>
</dbReference>
<evidence type="ECO:0000313" key="9">
    <source>
        <dbReference type="EMBL" id="CAB0007837.1"/>
    </source>
</evidence>
<evidence type="ECO:0000256" key="6">
    <source>
        <dbReference type="ARBA" id="ARBA00023242"/>
    </source>
</evidence>
<evidence type="ECO:0000256" key="7">
    <source>
        <dbReference type="PROSITE-ProRule" id="PRU00042"/>
    </source>
</evidence>
<evidence type="ECO:0000256" key="2">
    <source>
        <dbReference type="ARBA" id="ARBA00022723"/>
    </source>
</evidence>
<dbReference type="AlphaFoldDB" id="A0A6H5GXW9"/>
<evidence type="ECO:0000256" key="5">
    <source>
        <dbReference type="ARBA" id="ARBA00022833"/>
    </source>
</evidence>
<comment type="subcellular location">
    <subcellularLocation>
        <location evidence="1">Nucleus</location>
    </subcellularLocation>
</comment>
<accession>A0A6H5GXW9</accession>
<keyword evidence="6" id="KW-0539">Nucleus</keyword>
<feature type="domain" description="C2H2-type" evidence="8">
    <location>
        <begin position="61"/>
        <end position="88"/>
    </location>
</feature>
<dbReference type="SUPFAM" id="SSF57667">
    <property type="entry name" value="beta-beta-alpha zinc fingers"/>
    <property type="match status" value="2"/>
</dbReference>
<dbReference type="Gene3D" id="3.30.160.60">
    <property type="entry name" value="Classic Zinc Finger"/>
    <property type="match status" value="3"/>
</dbReference>
<dbReference type="PROSITE" id="PS00028">
    <property type="entry name" value="ZINC_FINGER_C2H2_1"/>
    <property type="match status" value="2"/>
</dbReference>
<name>A0A6H5GXW9_9HEMI</name>
<dbReference type="Pfam" id="PF00096">
    <property type="entry name" value="zf-C2H2"/>
    <property type="match status" value="2"/>
</dbReference>
<protein>
    <recommendedName>
        <fullName evidence="8">C2H2-type domain-containing protein</fullName>
    </recommendedName>
</protein>
<proteinExistence type="predicted"/>
<dbReference type="InterPro" id="IPR036236">
    <property type="entry name" value="Znf_C2H2_sf"/>
</dbReference>
<keyword evidence="4 7" id="KW-0863">Zinc-finger</keyword>
<evidence type="ECO:0000256" key="4">
    <source>
        <dbReference type="ARBA" id="ARBA00022771"/>
    </source>
</evidence>
<sequence>MEKRFICGLCGAAHARREHLERHRTAHSDERPHGCPACLKTFKRQEHLARHMLTHAGIKPHVCHICSKAFYRKDHLRKHSAAHQLKQIKAEGAAIANTAVVQEIPIQQPDD</sequence>
<feature type="domain" description="C2H2-type" evidence="8">
    <location>
        <begin position="33"/>
        <end position="60"/>
    </location>
</feature>
<gene>
    <name evidence="9" type="ORF">NTEN_LOCUS13088</name>
</gene>
<dbReference type="Proteomes" id="UP000479000">
    <property type="component" value="Unassembled WGS sequence"/>
</dbReference>